<proteinExistence type="predicted"/>
<gene>
    <name evidence="3" type="ORF">NQ315_000067</name>
    <name evidence="4" type="ORF">NQ315_000074</name>
    <name evidence="2" type="ORF">NQ315_014772</name>
</gene>
<evidence type="ECO:0000313" key="3">
    <source>
        <dbReference type="EMBL" id="KAJ8917584.1"/>
    </source>
</evidence>
<dbReference type="AlphaFoldDB" id="A0AAV8VTX2"/>
<dbReference type="EMBL" id="JANEYG010000032">
    <property type="protein sequence ID" value="KAJ8917584.1"/>
    <property type="molecule type" value="Genomic_DNA"/>
</dbReference>
<reference evidence="3 5" key="1">
    <citation type="journal article" date="2023" name="Insect Mol. Biol.">
        <title>Genome sequencing provides insights into the evolution of gene families encoding plant cell wall-degrading enzymes in longhorned beetles.</title>
        <authorList>
            <person name="Shin N.R."/>
            <person name="Okamura Y."/>
            <person name="Kirsch R."/>
            <person name="Pauchet Y."/>
        </authorList>
    </citation>
    <scope>NUCLEOTIDE SEQUENCE [LARGE SCALE GENOMIC DNA]</scope>
    <source>
        <strain evidence="3">EAD_L_NR</strain>
    </source>
</reference>
<evidence type="ECO:0000313" key="4">
    <source>
        <dbReference type="EMBL" id="KAJ8917591.1"/>
    </source>
</evidence>
<evidence type="ECO:0000313" key="2">
    <source>
        <dbReference type="EMBL" id="KAJ8915265.1"/>
    </source>
</evidence>
<name>A0AAV8VTX2_9CUCU</name>
<accession>A0AAV8VTX2</accession>
<evidence type="ECO:0000313" key="5">
    <source>
        <dbReference type="Proteomes" id="UP001159042"/>
    </source>
</evidence>
<comment type="caution">
    <text evidence="3">The sequence shown here is derived from an EMBL/GenBank/DDBJ whole genome shotgun (WGS) entry which is preliminary data.</text>
</comment>
<dbReference type="Proteomes" id="UP001159042">
    <property type="component" value="Unassembled WGS sequence"/>
</dbReference>
<evidence type="ECO:0000256" key="1">
    <source>
        <dbReference type="SAM" id="MobiDB-lite"/>
    </source>
</evidence>
<sequence length="152" mass="17091">MGVYKEAIANIIISVRPTSNPIIHNNKQGNMSNMQVHEIDSTTYPHKPQRSPSPSAWSVETIPLHHDGNYPEPDSTWSPRSSTSENIEVLREYIPYVDEFLDLEALENVFGDIVDGFFDLGVAENGDGEAYEEIEHVVGEYPENDGMEADWP</sequence>
<dbReference type="EMBL" id="JANEYG010000055">
    <property type="protein sequence ID" value="KAJ8915265.1"/>
    <property type="molecule type" value="Genomic_DNA"/>
</dbReference>
<organism evidence="3 5">
    <name type="scientific">Exocentrus adspersus</name>
    <dbReference type="NCBI Taxonomy" id="1586481"/>
    <lineage>
        <taxon>Eukaryota</taxon>
        <taxon>Metazoa</taxon>
        <taxon>Ecdysozoa</taxon>
        <taxon>Arthropoda</taxon>
        <taxon>Hexapoda</taxon>
        <taxon>Insecta</taxon>
        <taxon>Pterygota</taxon>
        <taxon>Neoptera</taxon>
        <taxon>Endopterygota</taxon>
        <taxon>Coleoptera</taxon>
        <taxon>Polyphaga</taxon>
        <taxon>Cucujiformia</taxon>
        <taxon>Chrysomeloidea</taxon>
        <taxon>Cerambycidae</taxon>
        <taxon>Lamiinae</taxon>
        <taxon>Acanthocinini</taxon>
        <taxon>Exocentrus</taxon>
    </lineage>
</organism>
<feature type="region of interest" description="Disordered" evidence="1">
    <location>
        <begin position="42"/>
        <end position="82"/>
    </location>
</feature>
<dbReference type="EMBL" id="JANEYG010000032">
    <property type="protein sequence ID" value="KAJ8917591.1"/>
    <property type="molecule type" value="Genomic_DNA"/>
</dbReference>
<keyword evidence="5" id="KW-1185">Reference proteome</keyword>
<protein>
    <submittedName>
        <fullName evidence="3">Uncharacterized protein</fullName>
    </submittedName>
</protein>